<dbReference type="PANTHER" id="PTHR23011:SF28">
    <property type="entry name" value="CYCLIC NUCLEOTIDE-BINDING DOMAIN CONTAINING PROTEIN"/>
    <property type="match status" value="1"/>
</dbReference>
<feature type="domain" description="Cyclic nucleotide-binding" evidence="2">
    <location>
        <begin position="332"/>
        <end position="400"/>
    </location>
</feature>
<feature type="compositionally biased region" description="Polar residues" evidence="1">
    <location>
        <begin position="639"/>
        <end position="648"/>
    </location>
</feature>
<dbReference type="SUPFAM" id="SSF51206">
    <property type="entry name" value="cAMP-binding domain-like"/>
    <property type="match status" value="2"/>
</dbReference>
<reference evidence="3 4" key="1">
    <citation type="submission" date="2014-06" db="EMBL/GenBank/DDBJ databases">
        <authorList>
            <person name="Swart Estienne"/>
        </authorList>
    </citation>
    <scope>NUCLEOTIDE SEQUENCE [LARGE SCALE GENOMIC DNA]</scope>
    <source>
        <strain evidence="3 4">130c</strain>
    </source>
</reference>
<gene>
    <name evidence="3" type="primary">Contig12069.g12905</name>
    <name evidence="3" type="ORF">STYLEM_14325</name>
</gene>
<dbReference type="InterPro" id="IPR018490">
    <property type="entry name" value="cNMP-bd_dom_sf"/>
</dbReference>
<dbReference type="CDD" id="cd00038">
    <property type="entry name" value="CAP_ED"/>
    <property type="match status" value="1"/>
</dbReference>
<proteinExistence type="predicted"/>
<dbReference type="AlphaFoldDB" id="A0A078ATA6"/>
<sequence length="1025" mass="119551">MRRDIQSQLFKAIMIKADDDYNPKEVLNEEDQMMRQISRKKTQKIIIQNFNESEEDSESPQESKDKINLPSFELSDIKEPPSITVQSQQSPHSQKNRFMRPKPISTMFLGAGLSNQQHLLGNPITPLKQTPSENQRLLKVKKNLLLKLRVASLYSAKKASSDDIIKCLQRERTTEDLMIMKDYFKDFSFMADVIKGEDSQMFIFQFMRHLHIKQDAIIFNYNDPPDLFYIILKGAVQIKVPKLYTMALTQHEYLEYLNNPDLLSIKELNSEEMEAYNLTLNNQHRKSVLATSPLGAIMGLDIFINNSQESKNNSSNPSIHLQPYQPKKVYNVEVFQSVARLSKGFHFGEWALLKPGSKRSGTALAAEDCDFVVMDKKSYNRAMGKAMQNKLQERVNFLLNYKIFTNINPSKLEKLTYFLQQQEYNRGQVIYKESKDVMDYIYFIKNGEFEMTKSVKIPFNRSSKTIKNFVDGSQVDYKKFKQSQNLQAFNKKHQKVNTEIAQICILSDLEMFGLEEYLQQDTTRQFTVTCTKNKSTVFYFPKDALAEVSKKNMKIVTEYQDQWYEFVQKRIASYLNADRSIKQELVRKQEGLDTKVKRPNDPANDPAKMKNKALIDRNNHNQDNPTSDELRKSSLARDGQSSLDRQQSLQTNSIQDKKFSICKGVTKKTIEVNLKMKNLDFKLEQLSQLKSQRESIKDLAFAERQIYQQFSPIIKKSQEFSNLQSPILVSLKDEIQDIQEPSSKRRTVSTLHTGKQSALIKHEELIKVQEYMEYETPKSILQQYEPQVIITRPKLNTVEQIDNIVQKIKEKRGEDNRVVKFQKFTQHLKTSRNTEPILYENADENEYFNFIKSQDNLRQETISKKPFQSLMTNASLKTINTESVLQADNQQANSLFNSKSSSDIYQNRAQGPKRQFSQTVKSHHSISLKDSNSQQQWYYNKALENQDQILNSHQMMQIQTFYSPTNNQGAMLKLSKPEKEKLMQKTKILIQRQRLVDYFNKSNAHMMRSTERAHTQQRMLRIHTK</sequence>
<dbReference type="PROSITE" id="PS50042">
    <property type="entry name" value="CNMP_BINDING_3"/>
    <property type="match status" value="1"/>
</dbReference>
<name>A0A078ATA6_STYLE</name>
<protein>
    <recommendedName>
        <fullName evidence="2">Cyclic nucleotide-binding domain-containing protein</fullName>
    </recommendedName>
</protein>
<dbReference type="EMBL" id="CCKQ01013571">
    <property type="protein sequence ID" value="CDW85251.1"/>
    <property type="molecule type" value="Genomic_DNA"/>
</dbReference>
<dbReference type="Gene3D" id="2.60.120.10">
    <property type="entry name" value="Jelly Rolls"/>
    <property type="match status" value="2"/>
</dbReference>
<accession>A0A078ATA6</accession>
<feature type="region of interest" description="Disordered" evidence="1">
    <location>
        <begin position="591"/>
        <end position="648"/>
    </location>
</feature>
<evidence type="ECO:0000313" key="4">
    <source>
        <dbReference type="Proteomes" id="UP000039865"/>
    </source>
</evidence>
<dbReference type="InterPro" id="IPR000595">
    <property type="entry name" value="cNMP-bd_dom"/>
</dbReference>
<dbReference type="OrthoDB" id="166212at2759"/>
<dbReference type="PANTHER" id="PTHR23011">
    <property type="entry name" value="CYCLIC NUCLEOTIDE-BINDING DOMAIN CONTAINING PROTEIN"/>
    <property type="match status" value="1"/>
</dbReference>
<evidence type="ECO:0000313" key="3">
    <source>
        <dbReference type="EMBL" id="CDW85251.1"/>
    </source>
</evidence>
<dbReference type="InterPro" id="IPR014710">
    <property type="entry name" value="RmlC-like_jellyroll"/>
</dbReference>
<keyword evidence="4" id="KW-1185">Reference proteome</keyword>
<dbReference type="InParanoid" id="A0A078ATA6"/>
<evidence type="ECO:0000259" key="2">
    <source>
        <dbReference type="PROSITE" id="PS50042"/>
    </source>
</evidence>
<evidence type="ECO:0000256" key="1">
    <source>
        <dbReference type="SAM" id="MobiDB-lite"/>
    </source>
</evidence>
<organism evidence="3 4">
    <name type="scientific">Stylonychia lemnae</name>
    <name type="common">Ciliate</name>
    <dbReference type="NCBI Taxonomy" id="5949"/>
    <lineage>
        <taxon>Eukaryota</taxon>
        <taxon>Sar</taxon>
        <taxon>Alveolata</taxon>
        <taxon>Ciliophora</taxon>
        <taxon>Intramacronucleata</taxon>
        <taxon>Spirotrichea</taxon>
        <taxon>Stichotrichia</taxon>
        <taxon>Sporadotrichida</taxon>
        <taxon>Oxytrichidae</taxon>
        <taxon>Stylonychinae</taxon>
        <taxon>Stylonychia</taxon>
    </lineage>
</organism>
<dbReference type="Proteomes" id="UP000039865">
    <property type="component" value="Unassembled WGS sequence"/>
</dbReference>
<feature type="compositionally biased region" description="Basic and acidic residues" evidence="1">
    <location>
        <begin position="591"/>
        <end position="600"/>
    </location>
</feature>